<dbReference type="SUPFAM" id="SSF48179">
    <property type="entry name" value="6-phosphogluconate dehydrogenase C-terminal domain-like"/>
    <property type="match status" value="1"/>
</dbReference>
<dbReference type="InterPro" id="IPR036291">
    <property type="entry name" value="NAD(P)-bd_dom_sf"/>
</dbReference>
<keyword evidence="2" id="KW-0520">NAD</keyword>
<dbReference type="PANTHER" id="PTHR43580">
    <property type="entry name" value="OXIDOREDUCTASE GLYR1-RELATED"/>
    <property type="match status" value="1"/>
</dbReference>
<reference evidence="5 6" key="1">
    <citation type="submission" date="2024-03" db="EMBL/GenBank/DDBJ databases">
        <title>Sulfurimonas sp. HSL3-1.</title>
        <authorList>
            <person name="Wang S."/>
        </authorList>
    </citation>
    <scope>NUCLEOTIDE SEQUENCE [LARGE SCALE GENOMIC DNA]</scope>
    <source>
        <strain evidence="5 6">HSL3-1</strain>
    </source>
</reference>
<sequence>MHLGFIGLGHLGRAVAERLLECGHTLSVYNRTPQRAEGLAVNLCGHPRDVIEQCDVVLLCLFDSATVDAVLSGENGLLGANAPGKTVIDLTTNHFDAVASFHERCRLAGASYLECPVLGSVVPAANGALTVLASGEEEVFEAARGILESIGAHLFYLREPGRATKMKLVNNLALGGIMAVLAETVGIGEAAGIERETLLEILAVGGGKSLVFDAKRQKLLDDDYAPHFSNALIYKDLHCLQDLAYGLEQPLYTAAMVKELYARTFAEGFEGEDFASVAKLFRKRKQ</sequence>
<dbReference type="Pfam" id="PF03446">
    <property type="entry name" value="NAD_binding_2"/>
    <property type="match status" value="1"/>
</dbReference>
<evidence type="ECO:0000259" key="4">
    <source>
        <dbReference type="Pfam" id="PF14833"/>
    </source>
</evidence>
<feature type="domain" description="3-hydroxyisobutyrate dehydrogenase-like NAD-binding" evidence="4">
    <location>
        <begin position="161"/>
        <end position="280"/>
    </location>
</feature>
<feature type="domain" description="6-phosphogluconate dehydrogenase NADP-binding" evidence="3">
    <location>
        <begin position="3"/>
        <end position="156"/>
    </location>
</feature>
<keyword evidence="1 5" id="KW-0560">Oxidoreductase</keyword>
<dbReference type="Gene3D" id="3.40.50.720">
    <property type="entry name" value="NAD(P)-binding Rossmann-like Domain"/>
    <property type="match status" value="1"/>
</dbReference>
<dbReference type="RefSeq" id="WP_345972010.1">
    <property type="nucleotide sequence ID" value="NZ_CP147920.1"/>
</dbReference>
<dbReference type="InterPro" id="IPR006115">
    <property type="entry name" value="6PGDH_NADP-bd"/>
</dbReference>
<dbReference type="PIRSF" id="PIRSF000103">
    <property type="entry name" value="HIBADH"/>
    <property type="match status" value="1"/>
</dbReference>
<evidence type="ECO:0000259" key="3">
    <source>
        <dbReference type="Pfam" id="PF03446"/>
    </source>
</evidence>
<dbReference type="Gene3D" id="1.10.1040.10">
    <property type="entry name" value="N-(1-d-carboxylethyl)-l-norvaline Dehydrogenase, domain 2"/>
    <property type="match status" value="1"/>
</dbReference>
<evidence type="ECO:0000256" key="2">
    <source>
        <dbReference type="ARBA" id="ARBA00023027"/>
    </source>
</evidence>
<dbReference type="EMBL" id="CP147920">
    <property type="protein sequence ID" value="XAU14237.1"/>
    <property type="molecule type" value="Genomic_DNA"/>
</dbReference>
<dbReference type="Proteomes" id="UP001447842">
    <property type="component" value="Chromosome"/>
</dbReference>
<dbReference type="InterPro" id="IPR051265">
    <property type="entry name" value="HIBADH-related_NP60_sf"/>
</dbReference>
<dbReference type="PANTHER" id="PTHR43580:SF2">
    <property type="entry name" value="CYTOKINE-LIKE NUCLEAR FACTOR N-PAC"/>
    <property type="match status" value="1"/>
</dbReference>
<evidence type="ECO:0000256" key="1">
    <source>
        <dbReference type="ARBA" id="ARBA00023002"/>
    </source>
</evidence>
<dbReference type="SUPFAM" id="SSF51735">
    <property type="entry name" value="NAD(P)-binding Rossmann-fold domains"/>
    <property type="match status" value="1"/>
</dbReference>
<accession>A0ABZ3H6S6</accession>
<gene>
    <name evidence="5" type="ORF">WCY31_08200</name>
</gene>
<dbReference type="InterPro" id="IPR015815">
    <property type="entry name" value="HIBADH-related"/>
</dbReference>
<keyword evidence="6" id="KW-1185">Reference proteome</keyword>
<dbReference type="InterPro" id="IPR013328">
    <property type="entry name" value="6PGD_dom2"/>
</dbReference>
<evidence type="ECO:0000313" key="5">
    <source>
        <dbReference type="EMBL" id="XAU14237.1"/>
    </source>
</evidence>
<name>A0ABZ3H6S6_9BACT</name>
<evidence type="ECO:0000313" key="6">
    <source>
        <dbReference type="Proteomes" id="UP001447842"/>
    </source>
</evidence>
<protein>
    <submittedName>
        <fullName evidence="5">NAD(P)-dependent oxidoreductase</fullName>
        <ecNumber evidence="5">1.1.-.-</ecNumber>
    </submittedName>
</protein>
<dbReference type="InterPro" id="IPR029154">
    <property type="entry name" value="HIBADH-like_NADP-bd"/>
</dbReference>
<proteinExistence type="predicted"/>
<dbReference type="GO" id="GO:0016491">
    <property type="term" value="F:oxidoreductase activity"/>
    <property type="evidence" value="ECO:0007669"/>
    <property type="project" value="UniProtKB-KW"/>
</dbReference>
<dbReference type="EC" id="1.1.-.-" evidence="5"/>
<organism evidence="5 6">
    <name type="scientific">Sulfurimonas diazotrophicus</name>
    <dbReference type="NCBI Taxonomy" id="3131939"/>
    <lineage>
        <taxon>Bacteria</taxon>
        <taxon>Pseudomonadati</taxon>
        <taxon>Campylobacterota</taxon>
        <taxon>Epsilonproteobacteria</taxon>
        <taxon>Campylobacterales</taxon>
        <taxon>Sulfurimonadaceae</taxon>
        <taxon>Sulfurimonas</taxon>
    </lineage>
</organism>
<dbReference type="Pfam" id="PF14833">
    <property type="entry name" value="NAD_binding_11"/>
    <property type="match status" value="1"/>
</dbReference>
<dbReference type="InterPro" id="IPR008927">
    <property type="entry name" value="6-PGluconate_DH-like_C_sf"/>
</dbReference>